<reference evidence="1 2" key="1">
    <citation type="submission" date="2018-07" db="EMBL/GenBank/DDBJ databases">
        <title>Dyadobacter roseus sp. nov., isolated from rose rhizosphere soil.</title>
        <authorList>
            <person name="Chen L."/>
        </authorList>
    </citation>
    <scope>NUCLEOTIDE SEQUENCE [LARGE SCALE GENOMIC DNA]</scope>
    <source>
        <strain evidence="1 2">RS19</strain>
    </source>
</reference>
<evidence type="ECO:0000313" key="2">
    <source>
        <dbReference type="Proteomes" id="UP000256373"/>
    </source>
</evidence>
<keyword evidence="2" id="KW-1185">Reference proteome</keyword>
<dbReference type="Proteomes" id="UP000256373">
    <property type="component" value="Unassembled WGS sequence"/>
</dbReference>
<dbReference type="AlphaFoldDB" id="A0A3D8YE79"/>
<comment type="caution">
    <text evidence="1">The sequence shown here is derived from an EMBL/GenBank/DDBJ whole genome shotgun (WGS) entry which is preliminary data.</text>
</comment>
<protein>
    <recommendedName>
        <fullName evidence="3">SnoaL-like domain-containing protein</fullName>
    </recommendedName>
</protein>
<evidence type="ECO:0000313" key="1">
    <source>
        <dbReference type="EMBL" id="REA62816.1"/>
    </source>
</evidence>
<evidence type="ECO:0008006" key="3">
    <source>
        <dbReference type="Google" id="ProtNLM"/>
    </source>
</evidence>
<sequence>MTNHTSDTLLHHSQTHESCVSAYLSVVWNNGFTDQMAYFVHPLFVDYSMPFSILQNADGVKTYLHILKTSLHFHLEIESLASCGDFVYASTRLHVAPLHLVSAQTTEVSMQFSIFQMNRGMIIAHWQA</sequence>
<name>A0A3D8YE79_9BACT</name>
<dbReference type="InterPro" id="IPR032710">
    <property type="entry name" value="NTF2-like_dom_sf"/>
</dbReference>
<accession>A0A3D8YE79</accession>
<dbReference type="Gene3D" id="3.10.450.50">
    <property type="match status" value="1"/>
</dbReference>
<dbReference type="EMBL" id="QNUL01000004">
    <property type="protein sequence ID" value="REA62816.1"/>
    <property type="molecule type" value="Genomic_DNA"/>
</dbReference>
<gene>
    <name evidence="1" type="ORF">DSL64_07800</name>
</gene>
<organism evidence="1 2">
    <name type="scientific">Dyadobacter luteus</name>
    <dbReference type="NCBI Taxonomy" id="2259619"/>
    <lineage>
        <taxon>Bacteria</taxon>
        <taxon>Pseudomonadati</taxon>
        <taxon>Bacteroidota</taxon>
        <taxon>Cytophagia</taxon>
        <taxon>Cytophagales</taxon>
        <taxon>Spirosomataceae</taxon>
        <taxon>Dyadobacter</taxon>
    </lineage>
</organism>
<dbReference type="SUPFAM" id="SSF54427">
    <property type="entry name" value="NTF2-like"/>
    <property type="match status" value="1"/>
</dbReference>
<proteinExistence type="predicted"/>